<feature type="domain" description="DUF4234" evidence="2">
    <location>
        <begin position="7"/>
        <end position="70"/>
    </location>
</feature>
<dbReference type="Pfam" id="PF14018">
    <property type="entry name" value="DUF4234"/>
    <property type="match status" value="1"/>
</dbReference>
<feature type="transmembrane region" description="Helical" evidence="1">
    <location>
        <begin position="85"/>
        <end position="104"/>
    </location>
</feature>
<accession>A0A645CV51</accession>
<sequence length="116" mass="13471">MKGVVRNPILVVVLSVVTCGIYALYWMYCVRQETKEYLEDPSVSPGLELLLVIICFPFLYVWYYKMGRDLVKMQEKAGLPANDQSILYLILAFFALPVVGNYIIQDNLNEIWNRQE</sequence>
<keyword evidence="1" id="KW-1133">Transmembrane helix</keyword>
<evidence type="ECO:0000313" key="3">
    <source>
        <dbReference type="EMBL" id="MPM80774.1"/>
    </source>
</evidence>
<keyword evidence="1" id="KW-0812">Transmembrane</keyword>
<feature type="transmembrane region" description="Helical" evidence="1">
    <location>
        <begin position="7"/>
        <end position="27"/>
    </location>
</feature>
<organism evidence="3">
    <name type="scientific">bioreactor metagenome</name>
    <dbReference type="NCBI Taxonomy" id="1076179"/>
    <lineage>
        <taxon>unclassified sequences</taxon>
        <taxon>metagenomes</taxon>
        <taxon>ecological metagenomes</taxon>
    </lineage>
</organism>
<keyword evidence="1" id="KW-0472">Membrane</keyword>
<reference evidence="3" key="1">
    <citation type="submission" date="2019-08" db="EMBL/GenBank/DDBJ databases">
        <authorList>
            <person name="Kucharzyk K."/>
            <person name="Murdoch R.W."/>
            <person name="Higgins S."/>
            <person name="Loffler F."/>
        </authorList>
    </citation>
    <scope>NUCLEOTIDE SEQUENCE</scope>
</reference>
<dbReference type="AlphaFoldDB" id="A0A645CV51"/>
<proteinExistence type="predicted"/>
<name>A0A645CV51_9ZZZZ</name>
<feature type="transmembrane region" description="Helical" evidence="1">
    <location>
        <begin position="47"/>
        <end position="64"/>
    </location>
</feature>
<dbReference type="InterPro" id="IPR025328">
    <property type="entry name" value="DUF4234"/>
</dbReference>
<evidence type="ECO:0000259" key="2">
    <source>
        <dbReference type="Pfam" id="PF14018"/>
    </source>
</evidence>
<protein>
    <recommendedName>
        <fullName evidence="2">DUF4234 domain-containing protein</fullName>
    </recommendedName>
</protein>
<gene>
    <name evidence="3" type="ORF">SDC9_127824</name>
</gene>
<comment type="caution">
    <text evidence="3">The sequence shown here is derived from an EMBL/GenBank/DDBJ whole genome shotgun (WGS) entry which is preliminary data.</text>
</comment>
<evidence type="ECO:0000256" key="1">
    <source>
        <dbReference type="SAM" id="Phobius"/>
    </source>
</evidence>
<dbReference type="EMBL" id="VSSQ01030297">
    <property type="protein sequence ID" value="MPM80774.1"/>
    <property type="molecule type" value="Genomic_DNA"/>
</dbReference>